<protein>
    <submittedName>
        <fullName evidence="2">Uncharacterized protein</fullName>
    </submittedName>
</protein>
<organism evidence="2 3">
    <name type="scientific">Paratrimastix pyriformis</name>
    <dbReference type="NCBI Taxonomy" id="342808"/>
    <lineage>
        <taxon>Eukaryota</taxon>
        <taxon>Metamonada</taxon>
        <taxon>Preaxostyla</taxon>
        <taxon>Paratrimastigidae</taxon>
        <taxon>Paratrimastix</taxon>
    </lineage>
</organism>
<evidence type="ECO:0000313" key="2">
    <source>
        <dbReference type="EMBL" id="KAJ4458964.1"/>
    </source>
</evidence>
<evidence type="ECO:0000256" key="1">
    <source>
        <dbReference type="SAM" id="MobiDB-lite"/>
    </source>
</evidence>
<dbReference type="EMBL" id="JAPMOS010000024">
    <property type="protein sequence ID" value="KAJ4458964.1"/>
    <property type="molecule type" value="Genomic_DNA"/>
</dbReference>
<dbReference type="InterPro" id="IPR006624">
    <property type="entry name" value="Beta-propeller_rpt_TECPR"/>
</dbReference>
<evidence type="ECO:0000313" key="3">
    <source>
        <dbReference type="Proteomes" id="UP001141327"/>
    </source>
</evidence>
<keyword evidence="3" id="KW-1185">Reference proteome</keyword>
<accession>A0ABQ8UIB1</accession>
<name>A0ABQ8UIB1_9EUKA</name>
<dbReference type="Pfam" id="PF19193">
    <property type="entry name" value="Tectonin"/>
    <property type="match status" value="1"/>
</dbReference>
<reference evidence="2" key="1">
    <citation type="journal article" date="2022" name="bioRxiv">
        <title>Genomics of Preaxostyla Flagellates Illuminates Evolutionary Transitions and the Path Towards Mitochondrial Loss.</title>
        <authorList>
            <person name="Novak L.V.F."/>
            <person name="Treitli S.C."/>
            <person name="Pyrih J."/>
            <person name="Halakuc P."/>
            <person name="Pipaliya S.V."/>
            <person name="Vacek V."/>
            <person name="Brzon O."/>
            <person name="Soukal P."/>
            <person name="Eme L."/>
            <person name="Dacks J.B."/>
            <person name="Karnkowska A."/>
            <person name="Elias M."/>
            <person name="Hampl V."/>
        </authorList>
    </citation>
    <scope>NUCLEOTIDE SEQUENCE</scope>
    <source>
        <strain evidence="2">RCP-MX</strain>
    </source>
</reference>
<feature type="compositionally biased region" description="Pro residues" evidence="1">
    <location>
        <begin position="237"/>
        <end position="274"/>
    </location>
</feature>
<dbReference type="Proteomes" id="UP001141327">
    <property type="component" value="Unassembled WGS sequence"/>
</dbReference>
<gene>
    <name evidence="2" type="ORF">PAPYR_5255</name>
</gene>
<feature type="region of interest" description="Disordered" evidence="1">
    <location>
        <begin position="195"/>
        <end position="283"/>
    </location>
</feature>
<proteinExistence type="predicted"/>
<sequence length="509" mass="53936">MGCAVAVGPKVQFVENSDISFDEDVPSPVRWHPIGAIDQAALKVFTWVHPPGYPPGTHILLLTADGHLLLSDKIPSASVWHPLPPLPDPVSDVSVDDTGMVGAVTQIGQAFIGRLVPPELVLPLLAPANEATPDRGHIHSSHPWPLPLPGCEDKPPLVWEWYALPPPPIPAVSTPPQLLSGLLSPATATILATQPSAADLLERTPPPPYSTRSGDTPPGADLHPSGDSHSSPGDTLPSPPPPPATSMPPVPDAVSTPPAPESPAPSASPKPQASPAPSEATTLLPAHFGPPAIGRLCLASWPLQVAALTCPPRRLLRWAPVRPMATALCPLRGGCPAWIDARGIFRTPPAPGPESWVEVPLKESHFREDEEGQAMADIALATDGTLWGVDAAAQVYRWDVHSWAHLAGTMKQIVVRDNFVAWGISPEGTLFRWSAEGWLPLPFEALVATHPPVAEPQVAPVGGRESLRAIHLCLGHVPICLAHQGTIYQYIDPLRDGGETEVAHQPPLP</sequence>
<comment type="caution">
    <text evidence="2">The sequence shown here is derived from an EMBL/GenBank/DDBJ whole genome shotgun (WGS) entry which is preliminary data.</text>
</comment>